<dbReference type="InterPro" id="IPR007709">
    <property type="entry name" value="N-FG_amidohydro"/>
</dbReference>
<dbReference type="SUPFAM" id="SSF53187">
    <property type="entry name" value="Zn-dependent exopeptidases"/>
    <property type="match status" value="1"/>
</dbReference>
<accession>A0A1I6JT07</accession>
<dbReference type="RefSeq" id="WP_093311053.1">
    <property type="nucleotide sequence ID" value="NZ_FOZG01000001.1"/>
</dbReference>
<dbReference type="AlphaFoldDB" id="A0A1I6JT07"/>
<dbReference type="GO" id="GO:0016787">
    <property type="term" value="F:hydrolase activity"/>
    <property type="evidence" value="ECO:0007669"/>
    <property type="project" value="UniProtKB-KW"/>
</dbReference>
<dbReference type="STRING" id="1166337.SAMN05192580_0817"/>
<sequence>MPPAAPFIRFGPADPVSPVIVAVPHAGRVYPPALLRAARLPLDLLEMLEDRHADRLASEIVAGGATVFVATMARAWIDLNRGPGDLDPAMVSPPPPGLVAGPRARGGLGLIPRRVAGFGEVYGRPLAAEDVSERLAAVHGSWHDALAETLAAARRRFGVALLLDLHSMPPLPGHAAPTLVIGDRHRTSAAPHHVATALRAAREAGGGRVALNAPYAGGHTLERHGRPGSGIHAIQLELCRSLYLDPARRSPGPGLPAATRLVGRIWEALDADLRGVALAAE</sequence>
<keyword evidence="2" id="KW-1185">Reference proteome</keyword>
<dbReference type="OrthoDB" id="9802050at2"/>
<dbReference type="Pfam" id="PF05013">
    <property type="entry name" value="FGase"/>
    <property type="match status" value="1"/>
</dbReference>
<evidence type="ECO:0000313" key="1">
    <source>
        <dbReference type="EMBL" id="SFR82119.1"/>
    </source>
</evidence>
<dbReference type="EMBL" id="FOZG01000001">
    <property type="protein sequence ID" value="SFR82119.1"/>
    <property type="molecule type" value="Genomic_DNA"/>
</dbReference>
<evidence type="ECO:0000313" key="2">
    <source>
        <dbReference type="Proteomes" id="UP000198824"/>
    </source>
</evidence>
<dbReference type="Gene3D" id="3.40.630.40">
    <property type="entry name" value="Zn-dependent exopeptidases"/>
    <property type="match status" value="1"/>
</dbReference>
<keyword evidence="1" id="KW-0378">Hydrolase</keyword>
<dbReference type="Proteomes" id="UP000198824">
    <property type="component" value="Unassembled WGS sequence"/>
</dbReference>
<reference evidence="1 2" key="1">
    <citation type="submission" date="2016-10" db="EMBL/GenBank/DDBJ databases">
        <authorList>
            <person name="de Groot N.N."/>
        </authorList>
    </citation>
    <scope>NUCLEOTIDE SEQUENCE [LARGE SCALE GENOMIC DNA]</scope>
    <source>
        <strain evidence="1 2">S5-249</strain>
    </source>
</reference>
<organism evidence="1 2">
    <name type="scientific">Sphingomonas jatrophae</name>
    <dbReference type="NCBI Taxonomy" id="1166337"/>
    <lineage>
        <taxon>Bacteria</taxon>
        <taxon>Pseudomonadati</taxon>
        <taxon>Pseudomonadota</taxon>
        <taxon>Alphaproteobacteria</taxon>
        <taxon>Sphingomonadales</taxon>
        <taxon>Sphingomonadaceae</taxon>
        <taxon>Sphingomonas</taxon>
    </lineage>
</organism>
<gene>
    <name evidence="1" type="ORF">SAMN05192580_0817</name>
</gene>
<protein>
    <submittedName>
        <fullName evidence="1">N-formylglutamate amidohydrolase</fullName>
    </submittedName>
</protein>
<proteinExistence type="predicted"/>
<name>A0A1I6JT07_9SPHN</name>